<dbReference type="Gene3D" id="3.40.50.2020">
    <property type="match status" value="2"/>
</dbReference>
<dbReference type="GO" id="GO:0005829">
    <property type="term" value="C:cytosol"/>
    <property type="evidence" value="ECO:0007669"/>
    <property type="project" value="TreeGrafter"/>
</dbReference>
<dbReference type="GO" id="GO:0006168">
    <property type="term" value="P:adenine salvage"/>
    <property type="evidence" value="ECO:0007669"/>
    <property type="project" value="InterPro"/>
</dbReference>
<comment type="function">
    <text evidence="2">Catalyzes a salvage reaction resulting in the formation of AMP, that is energically less costly than de novo synthesis.</text>
</comment>
<dbReference type="GO" id="GO:0044209">
    <property type="term" value="P:AMP salvage"/>
    <property type="evidence" value="ECO:0007669"/>
    <property type="project" value="UniProtKB-UniPathway"/>
</dbReference>
<dbReference type="InterPro" id="IPR000836">
    <property type="entry name" value="PRTase_dom"/>
</dbReference>
<dbReference type="GO" id="GO:0006166">
    <property type="term" value="P:purine ribonucleoside salvage"/>
    <property type="evidence" value="ECO:0007669"/>
    <property type="project" value="UniProtKB-KW"/>
</dbReference>
<evidence type="ECO:0000256" key="10">
    <source>
        <dbReference type="ARBA" id="ARBA00022679"/>
    </source>
</evidence>
<accession>A0A8J5F256</accession>
<evidence type="ECO:0000256" key="2">
    <source>
        <dbReference type="ARBA" id="ARBA00003968"/>
    </source>
</evidence>
<dbReference type="PANTHER" id="PTHR11776">
    <property type="entry name" value="ADENINE PHOSPHORIBOSYLTRANSFERASE"/>
    <property type="match status" value="1"/>
</dbReference>
<evidence type="ECO:0000256" key="3">
    <source>
        <dbReference type="ARBA" id="ARBA00004496"/>
    </source>
</evidence>
<dbReference type="FunFam" id="3.40.50.2020:FF:000004">
    <property type="entry name" value="Adenine phosphoribosyltransferase"/>
    <property type="match status" value="1"/>
</dbReference>
<dbReference type="EC" id="2.4.2.7" evidence="7"/>
<reference evidence="13 14" key="1">
    <citation type="submission" date="2020-08" db="EMBL/GenBank/DDBJ databases">
        <title>Plant Genome Project.</title>
        <authorList>
            <person name="Zhang R.-G."/>
        </authorList>
    </citation>
    <scope>NUCLEOTIDE SEQUENCE [LARGE SCALE GENOMIC DNA]</scope>
    <source>
        <tissue evidence="13">Rhizome</tissue>
    </source>
</reference>
<dbReference type="SUPFAM" id="SSF53271">
    <property type="entry name" value="PRTase-like"/>
    <property type="match status" value="2"/>
</dbReference>
<dbReference type="InterPro" id="IPR005764">
    <property type="entry name" value="Ade_phspho_trans"/>
</dbReference>
<organism evidence="13 14">
    <name type="scientific">Zingiber officinale</name>
    <name type="common">Ginger</name>
    <name type="synonym">Amomum zingiber</name>
    <dbReference type="NCBI Taxonomy" id="94328"/>
    <lineage>
        <taxon>Eukaryota</taxon>
        <taxon>Viridiplantae</taxon>
        <taxon>Streptophyta</taxon>
        <taxon>Embryophyta</taxon>
        <taxon>Tracheophyta</taxon>
        <taxon>Spermatophyta</taxon>
        <taxon>Magnoliopsida</taxon>
        <taxon>Liliopsida</taxon>
        <taxon>Zingiberales</taxon>
        <taxon>Zingiberaceae</taxon>
        <taxon>Zingiber</taxon>
    </lineage>
</organism>
<evidence type="ECO:0000313" key="13">
    <source>
        <dbReference type="EMBL" id="KAG6480427.1"/>
    </source>
</evidence>
<dbReference type="HAMAP" id="MF_00004">
    <property type="entry name" value="Aden_phosphoribosyltr"/>
    <property type="match status" value="1"/>
</dbReference>
<keyword evidence="8" id="KW-0963">Cytoplasm</keyword>
<sequence length="238" mass="26130">MASCKDNEQDPRVHGIAAAIRVVPDFPKKGIMFRDITTLLLNPKAFRNAVDLFVERYLGKDITVVAVGWQTEKCSTFHHSALCLRKIIHGTLLDWIATMNHNYDLALFVGLVVFTLHPGRGIEARGLIFGPPIALAIGAKFIPLRKPKKLPGEVISEKYDLEYGSDCLEMHVGAVQPGDRALVVDDLIATGGTLCAAMNLLERAGANVVEFACVIELPELKGRDKLKGKPLHILVESR</sequence>
<evidence type="ECO:0000256" key="9">
    <source>
        <dbReference type="ARBA" id="ARBA00022676"/>
    </source>
</evidence>
<dbReference type="EMBL" id="JACMSC010000017">
    <property type="protein sequence ID" value="KAG6480427.1"/>
    <property type="molecule type" value="Genomic_DNA"/>
</dbReference>
<keyword evidence="14" id="KW-1185">Reference proteome</keyword>
<evidence type="ECO:0000256" key="5">
    <source>
        <dbReference type="ARBA" id="ARBA00008391"/>
    </source>
</evidence>
<dbReference type="UniPathway" id="UPA00588">
    <property type="reaction ID" value="UER00646"/>
</dbReference>
<dbReference type="Proteomes" id="UP000734854">
    <property type="component" value="Unassembled WGS sequence"/>
</dbReference>
<dbReference type="GO" id="GO:0003999">
    <property type="term" value="F:adenine phosphoribosyltransferase activity"/>
    <property type="evidence" value="ECO:0007669"/>
    <property type="project" value="UniProtKB-EC"/>
</dbReference>
<dbReference type="NCBIfam" id="NF002636">
    <property type="entry name" value="PRK02304.1-5"/>
    <property type="match status" value="1"/>
</dbReference>
<comment type="pathway">
    <text evidence="4">Purine metabolism; AMP biosynthesis via salvage pathway; AMP from adenine: step 1/1.</text>
</comment>
<feature type="domain" description="Phosphoribosyltransferase" evidence="12">
    <location>
        <begin position="121"/>
        <end position="223"/>
    </location>
</feature>
<gene>
    <name evidence="13" type="ORF">ZIOFF_063927</name>
</gene>
<comment type="subunit">
    <text evidence="6">Homodimer.</text>
</comment>
<proteinExistence type="inferred from homology"/>
<comment type="catalytic activity">
    <reaction evidence="1">
        <text>AMP + diphosphate = 5-phospho-alpha-D-ribose 1-diphosphate + adenine</text>
        <dbReference type="Rhea" id="RHEA:16609"/>
        <dbReference type="ChEBI" id="CHEBI:16708"/>
        <dbReference type="ChEBI" id="CHEBI:33019"/>
        <dbReference type="ChEBI" id="CHEBI:58017"/>
        <dbReference type="ChEBI" id="CHEBI:456215"/>
        <dbReference type="EC" id="2.4.2.7"/>
    </reaction>
</comment>
<comment type="similarity">
    <text evidence="5">Belongs to the purine/pyrimidine phosphoribosyltransferase family.</text>
</comment>
<keyword evidence="11" id="KW-0660">Purine salvage</keyword>
<evidence type="ECO:0000256" key="11">
    <source>
        <dbReference type="ARBA" id="ARBA00022726"/>
    </source>
</evidence>
<evidence type="ECO:0000256" key="8">
    <source>
        <dbReference type="ARBA" id="ARBA00022490"/>
    </source>
</evidence>
<keyword evidence="10" id="KW-0808">Transferase</keyword>
<dbReference type="CDD" id="cd06223">
    <property type="entry name" value="PRTases_typeI"/>
    <property type="match status" value="1"/>
</dbReference>
<protein>
    <recommendedName>
        <fullName evidence="7">adenine phosphoribosyltransferase</fullName>
        <ecNumber evidence="7">2.4.2.7</ecNumber>
    </recommendedName>
</protein>
<dbReference type="InterPro" id="IPR029057">
    <property type="entry name" value="PRTase-like"/>
</dbReference>
<evidence type="ECO:0000259" key="12">
    <source>
        <dbReference type="Pfam" id="PF00156"/>
    </source>
</evidence>
<keyword evidence="9" id="KW-0328">Glycosyltransferase</keyword>
<dbReference type="PANTHER" id="PTHR11776:SF7">
    <property type="entry name" value="PHOSPHORIBOSYLTRANSFERASE DOMAIN-CONTAINING PROTEIN"/>
    <property type="match status" value="1"/>
</dbReference>
<name>A0A8J5F256_ZINOF</name>
<evidence type="ECO:0000256" key="6">
    <source>
        <dbReference type="ARBA" id="ARBA00011738"/>
    </source>
</evidence>
<dbReference type="AlphaFoldDB" id="A0A8J5F256"/>
<evidence type="ECO:0000256" key="1">
    <source>
        <dbReference type="ARBA" id="ARBA00000868"/>
    </source>
</evidence>
<comment type="caution">
    <text evidence="13">The sequence shown here is derived from an EMBL/GenBank/DDBJ whole genome shotgun (WGS) entry which is preliminary data.</text>
</comment>
<evidence type="ECO:0000256" key="4">
    <source>
        <dbReference type="ARBA" id="ARBA00004659"/>
    </source>
</evidence>
<evidence type="ECO:0000313" key="14">
    <source>
        <dbReference type="Proteomes" id="UP000734854"/>
    </source>
</evidence>
<dbReference type="InterPro" id="IPR050120">
    <property type="entry name" value="Adenine_PRTase"/>
</dbReference>
<comment type="subcellular location">
    <subcellularLocation>
        <location evidence="3">Cytoplasm</location>
    </subcellularLocation>
</comment>
<evidence type="ECO:0000256" key="7">
    <source>
        <dbReference type="ARBA" id="ARBA00011893"/>
    </source>
</evidence>
<dbReference type="Pfam" id="PF00156">
    <property type="entry name" value="Pribosyltran"/>
    <property type="match status" value="1"/>
</dbReference>